<dbReference type="PROSITE" id="PS00166">
    <property type="entry name" value="ENOYL_COA_HYDRATASE"/>
    <property type="match status" value="1"/>
</dbReference>
<dbReference type="InterPro" id="IPR001753">
    <property type="entry name" value="Enoyl-CoA_hydra/iso"/>
</dbReference>
<evidence type="ECO:0000313" key="5">
    <source>
        <dbReference type="Proteomes" id="UP000646365"/>
    </source>
</evidence>
<dbReference type="GO" id="GO:0006635">
    <property type="term" value="P:fatty acid beta-oxidation"/>
    <property type="evidence" value="ECO:0007669"/>
    <property type="project" value="TreeGrafter"/>
</dbReference>
<evidence type="ECO:0000256" key="2">
    <source>
        <dbReference type="ARBA" id="ARBA00023239"/>
    </source>
</evidence>
<dbReference type="InterPro" id="IPR029045">
    <property type="entry name" value="ClpP/crotonase-like_dom_sf"/>
</dbReference>
<dbReference type="EMBL" id="BMJQ01000011">
    <property type="protein sequence ID" value="GGF32127.1"/>
    <property type="molecule type" value="Genomic_DNA"/>
</dbReference>
<dbReference type="FunFam" id="3.90.226.10:FF:000009">
    <property type="entry name" value="Carnitinyl-CoA dehydratase"/>
    <property type="match status" value="1"/>
</dbReference>
<organism evidence="4 5">
    <name type="scientific">Aliidongia dinghuensis</name>
    <dbReference type="NCBI Taxonomy" id="1867774"/>
    <lineage>
        <taxon>Bacteria</taxon>
        <taxon>Pseudomonadati</taxon>
        <taxon>Pseudomonadota</taxon>
        <taxon>Alphaproteobacteria</taxon>
        <taxon>Rhodospirillales</taxon>
        <taxon>Dongiaceae</taxon>
        <taxon>Aliidongia</taxon>
    </lineage>
</organism>
<comment type="caution">
    <text evidence="4">The sequence shown here is derived from an EMBL/GenBank/DDBJ whole genome shotgun (WGS) entry which is preliminary data.</text>
</comment>
<keyword evidence="5" id="KW-1185">Reference proteome</keyword>
<evidence type="ECO:0000256" key="3">
    <source>
        <dbReference type="RuleBase" id="RU003707"/>
    </source>
</evidence>
<reference evidence="4" key="1">
    <citation type="journal article" date="2014" name="Int. J. Syst. Evol. Microbiol.">
        <title>Complete genome sequence of Corynebacterium casei LMG S-19264T (=DSM 44701T), isolated from a smear-ripened cheese.</title>
        <authorList>
            <consortium name="US DOE Joint Genome Institute (JGI-PGF)"/>
            <person name="Walter F."/>
            <person name="Albersmeier A."/>
            <person name="Kalinowski J."/>
            <person name="Ruckert C."/>
        </authorList>
    </citation>
    <scope>NUCLEOTIDE SEQUENCE</scope>
    <source>
        <strain evidence="4">CGMCC 1.15725</strain>
    </source>
</reference>
<dbReference type="Proteomes" id="UP000646365">
    <property type="component" value="Unassembled WGS sequence"/>
</dbReference>
<dbReference type="Gene3D" id="3.90.226.10">
    <property type="entry name" value="2-enoyl-CoA Hydratase, Chain A, domain 1"/>
    <property type="match status" value="1"/>
</dbReference>
<dbReference type="Pfam" id="PF00378">
    <property type="entry name" value="ECH_1"/>
    <property type="match status" value="1"/>
</dbReference>
<name>A0A8J2YYB1_9PROT</name>
<evidence type="ECO:0000256" key="1">
    <source>
        <dbReference type="ARBA" id="ARBA00005254"/>
    </source>
</evidence>
<dbReference type="SUPFAM" id="SSF52096">
    <property type="entry name" value="ClpP/crotonase"/>
    <property type="match status" value="1"/>
</dbReference>
<dbReference type="RefSeq" id="WP_189049557.1">
    <property type="nucleotide sequence ID" value="NZ_BMJQ01000011.1"/>
</dbReference>
<gene>
    <name evidence="4" type="primary">crt</name>
    <name evidence="4" type="ORF">GCM10011611_42820</name>
</gene>
<accession>A0A8J2YYB1</accession>
<sequence>MPTTVPPPDFQAITYVKRGAVAAITLNRPTVLNALNQATIVELTAAFTDARDDDGIRGVILTGAGGKAFAAGADISELATATPVSANEQTRLGQELTLLIETLGKPVVAAVNGLALGGGCELAMACHLRLAAPDARFGQPEIKLGLIPGFGGTQRLARLIGRAPAIQLILTGETISAADAYRLGLINEVVPADQLLSRAEEILSHIGRSAPLAVRYALQAITEGLNVTVREGMALEGALFAVCASSEDMREGTSAFLEKRPAAFKGR</sequence>
<comment type="similarity">
    <text evidence="1 3">Belongs to the enoyl-CoA hydratase/isomerase family.</text>
</comment>
<reference evidence="4" key="2">
    <citation type="submission" date="2020-09" db="EMBL/GenBank/DDBJ databases">
        <authorList>
            <person name="Sun Q."/>
            <person name="Zhou Y."/>
        </authorList>
    </citation>
    <scope>NUCLEOTIDE SEQUENCE</scope>
    <source>
        <strain evidence="4">CGMCC 1.15725</strain>
    </source>
</reference>
<dbReference type="InterPro" id="IPR014748">
    <property type="entry name" value="Enoyl-CoA_hydra_C"/>
</dbReference>
<dbReference type="AlphaFoldDB" id="A0A8J2YYB1"/>
<dbReference type="FunFam" id="1.10.12.10:FF:000001">
    <property type="entry name" value="Probable enoyl-CoA hydratase, mitochondrial"/>
    <property type="match status" value="1"/>
</dbReference>
<dbReference type="CDD" id="cd06558">
    <property type="entry name" value="crotonase-like"/>
    <property type="match status" value="1"/>
</dbReference>
<proteinExistence type="inferred from homology"/>
<keyword evidence="2" id="KW-0456">Lyase</keyword>
<evidence type="ECO:0000313" key="4">
    <source>
        <dbReference type="EMBL" id="GGF32127.1"/>
    </source>
</evidence>
<dbReference type="Gene3D" id="1.10.12.10">
    <property type="entry name" value="Lyase 2-enoyl-coa Hydratase, Chain A, domain 2"/>
    <property type="match status" value="1"/>
</dbReference>
<dbReference type="InterPro" id="IPR018376">
    <property type="entry name" value="Enoyl-CoA_hyd/isom_CS"/>
</dbReference>
<protein>
    <submittedName>
        <fullName evidence="4">Enoyl-CoA hydratase</fullName>
    </submittedName>
</protein>
<dbReference type="PANTHER" id="PTHR11941:SF54">
    <property type="entry name" value="ENOYL-COA HYDRATASE, MITOCHONDRIAL"/>
    <property type="match status" value="1"/>
</dbReference>
<dbReference type="PANTHER" id="PTHR11941">
    <property type="entry name" value="ENOYL-COA HYDRATASE-RELATED"/>
    <property type="match status" value="1"/>
</dbReference>
<dbReference type="GO" id="GO:0016836">
    <property type="term" value="F:hydro-lyase activity"/>
    <property type="evidence" value="ECO:0007669"/>
    <property type="project" value="UniProtKB-ARBA"/>
</dbReference>